<accession>A0ACB1AFD3</accession>
<dbReference type="EMBL" id="CAVMJV010000080">
    <property type="protein sequence ID" value="CAK5089958.1"/>
    <property type="molecule type" value="Genomic_DNA"/>
</dbReference>
<comment type="caution">
    <text evidence="1">The sequence shown here is derived from an EMBL/GenBank/DDBJ whole genome shotgun (WGS) entry which is preliminary data.</text>
</comment>
<evidence type="ECO:0000313" key="2">
    <source>
        <dbReference type="Proteomes" id="UP001497535"/>
    </source>
</evidence>
<name>A0ACB1AFD3_MELEN</name>
<proteinExistence type="predicted"/>
<dbReference type="Proteomes" id="UP001497535">
    <property type="component" value="Unassembled WGS sequence"/>
</dbReference>
<sequence>MKTILPSDIWIADLLFLRSNRSLIYTENGQPLITVRPLELNQFYEQLCGYLGWLLIYLAAIILNFLLLILSLFGKRQIRHKNKSQFLIGNLAVCNICLALGLFVYTFLIDVYYHVDSFDTLLLINGGQASSKLPRFAKEIWIVAKFLFHTEFVEQFFTVQQLIILLAAIYCYFTIFFNCNNNYYYFSNYYASFNIVAVVAPYLFSFVLLDKNVLQQWFCLTKNAANVVRWVGENFYNFLLRVFASTFFCFNFFCFKSLFLASVFIFCYNFVFASALSFLFVSSYFASISFNLALILASVFCFVCCFILASLFFSMLISLVFSTSSLFTISKQQQEIKQNFGKNYFSDLYSFIFIFFIIIWIDFISKIGIFIELLYVNFSVRIVLGEGDDAEDFNFKIETFLVKLFEVGGIFLVKHASNAF</sequence>
<evidence type="ECO:0000313" key="1">
    <source>
        <dbReference type="EMBL" id="CAK5089958.1"/>
    </source>
</evidence>
<gene>
    <name evidence="1" type="ORF">MENTE1834_LOCUS37719</name>
</gene>
<reference evidence="1" key="1">
    <citation type="submission" date="2023-11" db="EMBL/GenBank/DDBJ databases">
        <authorList>
            <person name="Poullet M."/>
        </authorList>
    </citation>
    <scope>NUCLEOTIDE SEQUENCE</scope>
    <source>
        <strain evidence="1">E1834</strain>
    </source>
</reference>
<keyword evidence="2" id="KW-1185">Reference proteome</keyword>
<protein>
    <submittedName>
        <fullName evidence="1">Uncharacterized protein</fullName>
    </submittedName>
</protein>
<organism evidence="1 2">
    <name type="scientific">Meloidogyne enterolobii</name>
    <name type="common">Root-knot nematode worm</name>
    <name type="synonym">Meloidogyne mayaguensis</name>
    <dbReference type="NCBI Taxonomy" id="390850"/>
    <lineage>
        <taxon>Eukaryota</taxon>
        <taxon>Metazoa</taxon>
        <taxon>Ecdysozoa</taxon>
        <taxon>Nematoda</taxon>
        <taxon>Chromadorea</taxon>
        <taxon>Rhabditida</taxon>
        <taxon>Tylenchina</taxon>
        <taxon>Tylenchomorpha</taxon>
        <taxon>Tylenchoidea</taxon>
        <taxon>Meloidogynidae</taxon>
        <taxon>Meloidogyninae</taxon>
        <taxon>Meloidogyne</taxon>
    </lineage>
</organism>